<proteinExistence type="predicted"/>
<comment type="caution">
    <text evidence="4">The sequence shown here is derived from an EMBL/GenBank/DDBJ whole genome shotgun (WGS) entry which is preliminary data.</text>
</comment>
<dbReference type="SUPFAM" id="SSF52540">
    <property type="entry name" value="P-loop containing nucleoside triphosphate hydrolases"/>
    <property type="match status" value="1"/>
</dbReference>
<dbReference type="EMBL" id="QGDO01000002">
    <property type="protein sequence ID" value="PWJ43296.1"/>
    <property type="molecule type" value="Genomic_DNA"/>
</dbReference>
<keyword evidence="5" id="KW-1185">Reference proteome</keyword>
<accession>A0A315ZCJ1</accession>
<dbReference type="PANTHER" id="PTHR10605:SF56">
    <property type="entry name" value="BIFUNCTIONAL HEPARAN SULFATE N-DEACETYLASE_N-SULFOTRANSFERASE"/>
    <property type="match status" value="1"/>
</dbReference>
<dbReference type="InterPro" id="IPR000863">
    <property type="entry name" value="Sulfotransferase_dom"/>
</dbReference>
<reference evidence="4 5" key="1">
    <citation type="submission" date="2018-03" db="EMBL/GenBank/DDBJ databases">
        <title>Genomic Encyclopedia of Archaeal and Bacterial Type Strains, Phase II (KMG-II): from individual species to whole genera.</title>
        <authorList>
            <person name="Goeker M."/>
        </authorList>
    </citation>
    <scope>NUCLEOTIDE SEQUENCE [LARGE SCALE GENOMIC DNA]</scope>
    <source>
        <strain evidence="4 5">DSM 28229</strain>
    </source>
</reference>
<organism evidence="4 5">
    <name type="scientific">Sediminitomix flava</name>
    <dbReference type="NCBI Taxonomy" id="379075"/>
    <lineage>
        <taxon>Bacteria</taxon>
        <taxon>Pseudomonadati</taxon>
        <taxon>Bacteroidota</taxon>
        <taxon>Cytophagia</taxon>
        <taxon>Cytophagales</taxon>
        <taxon>Flammeovirgaceae</taxon>
        <taxon>Sediminitomix</taxon>
    </lineage>
</organism>
<evidence type="ECO:0000313" key="5">
    <source>
        <dbReference type="Proteomes" id="UP000245535"/>
    </source>
</evidence>
<dbReference type="InterPro" id="IPR027417">
    <property type="entry name" value="P-loop_NTPase"/>
</dbReference>
<evidence type="ECO:0000259" key="3">
    <source>
        <dbReference type="Pfam" id="PF00685"/>
    </source>
</evidence>
<gene>
    <name evidence="4" type="ORF">BC781_102845</name>
</gene>
<name>A0A315ZCJ1_SEDFL</name>
<sequence length="276" mass="32788">MDFIIIGGMKCGTTSIATLLDYHPEVCFSIPKEPDFFTYDNYKKEVSNYHQLFSNANKLWGEGSTSYTKFIDEDIPKRMYEYNPSLKLIYILRAPIKRIVSQYEYNQKLKGGEFFDINTIITEKPHYIRCSQYAKQLALYLKYFPLEQILIFTLEEYQENRENVIKKLAHFLDVEEKDFVRENIHYNNSELVNSQLNKLTGRLVNTTLSKRIIKALSPQFKSKVKNYLKYLQSSNKNVKLEKPKFNSENKKYLEELFNEEMNDFELLTGQRLYNQN</sequence>
<evidence type="ECO:0000313" key="4">
    <source>
        <dbReference type="EMBL" id="PWJ43296.1"/>
    </source>
</evidence>
<dbReference type="InterPro" id="IPR037359">
    <property type="entry name" value="NST/OST"/>
</dbReference>
<dbReference type="AlphaFoldDB" id="A0A315ZCJ1"/>
<dbReference type="Proteomes" id="UP000245535">
    <property type="component" value="Unassembled WGS sequence"/>
</dbReference>
<protein>
    <submittedName>
        <fullName evidence="4">Sulfotransferase domain-containing protein</fullName>
    </submittedName>
</protein>
<dbReference type="GO" id="GO:0008146">
    <property type="term" value="F:sulfotransferase activity"/>
    <property type="evidence" value="ECO:0007669"/>
    <property type="project" value="InterPro"/>
</dbReference>
<keyword evidence="2" id="KW-0325">Glycoprotein</keyword>
<evidence type="ECO:0000256" key="2">
    <source>
        <dbReference type="ARBA" id="ARBA00023180"/>
    </source>
</evidence>
<dbReference type="Gene3D" id="3.40.50.300">
    <property type="entry name" value="P-loop containing nucleotide triphosphate hydrolases"/>
    <property type="match status" value="1"/>
</dbReference>
<keyword evidence="1 4" id="KW-0808">Transferase</keyword>
<dbReference type="Pfam" id="PF00685">
    <property type="entry name" value="Sulfotransfer_1"/>
    <property type="match status" value="1"/>
</dbReference>
<feature type="domain" description="Sulfotransferase" evidence="3">
    <location>
        <begin position="2"/>
        <end position="263"/>
    </location>
</feature>
<dbReference type="PANTHER" id="PTHR10605">
    <property type="entry name" value="HEPARAN SULFATE SULFOTRANSFERASE"/>
    <property type="match status" value="1"/>
</dbReference>
<evidence type="ECO:0000256" key="1">
    <source>
        <dbReference type="ARBA" id="ARBA00022679"/>
    </source>
</evidence>